<protein>
    <submittedName>
        <fullName evidence="2">Uncharacterized protein</fullName>
    </submittedName>
</protein>
<dbReference type="EMBL" id="HAEF01002674">
    <property type="protein sequence ID" value="SBR40056.1"/>
    <property type="molecule type" value="Transcribed_RNA"/>
</dbReference>
<feature type="region of interest" description="Disordered" evidence="1">
    <location>
        <begin position="256"/>
        <end position="297"/>
    </location>
</feature>
<feature type="compositionally biased region" description="Pro residues" evidence="1">
    <location>
        <begin position="272"/>
        <end position="285"/>
    </location>
</feature>
<gene>
    <name evidence="2" type="primary">Nfu_g_1_001855</name>
</gene>
<sequence length="426" mass="46871">MDWSGGTRTAQRQLRDTRRLCCPTVATSGTPLTRRAKGCLVIRWLRTSPSLLLTQVSSSGWSTCSSRQAACLRTSAWTLTLRTRLLPSPTWTRWTRASRRTWVTLSLPSSLTSRPPAPQEQPGQGIQLSHPGLSQHILPPLHFTPLPRSLEARLLKKNTPLIQRSLIPRLLIRDDYMAVRQVVLNCPRLMAQSLLQLFELNQKTISQWFSHRQKGWEKGVLEQGTGAVSAPAFSHQPIPSVKGLSSVQVGRGQPFKYNLPEEQQPGPSSRGLPPPPLPPPAPHPGPSTSCNLPPSSAQSLHAIRPCLESTPLTPPVILPRTTAFRRRKAAAAAAAASVQAPPSKTARQQFTCSKCGQPKRLDTGHTRIAGVSYCASVGGKSVEEWKEEMKSKTGEGPEKLFGTFSHFLILELENIVIFRSSMFLLL</sequence>
<feature type="compositionally biased region" description="Polar residues" evidence="1">
    <location>
        <begin position="288"/>
        <end position="297"/>
    </location>
</feature>
<organism evidence="2">
    <name type="scientific">Nothobranchius pienaari</name>
    <dbReference type="NCBI Taxonomy" id="704102"/>
    <lineage>
        <taxon>Eukaryota</taxon>
        <taxon>Metazoa</taxon>
        <taxon>Chordata</taxon>
        <taxon>Craniata</taxon>
        <taxon>Vertebrata</taxon>
        <taxon>Euteleostomi</taxon>
        <taxon>Actinopterygii</taxon>
        <taxon>Neopterygii</taxon>
        <taxon>Teleostei</taxon>
        <taxon>Neoteleostei</taxon>
        <taxon>Acanthomorphata</taxon>
        <taxon>Ovalentaria</taxon>
        <taxon>Atherinomorphae</taxon>
        <taxon>Cyprinodontiformes</taxon>
        <taxon>Nothobranchiidae</taxon>
        <taxon>Nothobranchius</taxon>
    </lineage>
</organism>
<accession>A0A1A8L6P8</accession>
<reference evidence="2" key="1">
    <citation type="submission" date="2016-05" db="EMBL/GenBank/DDBJ databases">
        <authorList>
            <person name="Lavstsen T."/>
            <person name="Jespersen J.S."/>
        </authorList>
    </citation>
    <scope>NUCLEOTIDE SEQUENCE</scope>
    <source>
        <tissue evidence="2">Brain</tissue>
    </source>
</reference>
<reference evidence="2" key="2">
    <citation type="submission" date="2016-06" db="EMBL/GenBank/DDBJ databases">
        <title>The genome of a short-lived fish provides insights into sex chromosome evolution and the genetic control of aging.</title>
        <authorList>
            <person name="Reichwald K."/>
            <person name="Felder M."/>
            <person name="Petzold A."/>
            <person name="Koch P."/>
            <person name="Groth M."/>
            <person name="Platzer M."/>
        </authorList>
    </citation>
    <scope>NUCLEOTIDE SEQUENCE</scope>
    <source>
        <tissue evidence="2">Brain</tissue>
    </source>
</reference>
<name>A0A1A8L6P8_9TELE</name>
<evidence type="ECO:0000256" key="1">
    <source>
        <dbReference type="SAM" id="MobiDB-lite"/>
    </source>
</evidence>
<dbReference type="AlphaFoldDB" id="A0A1A8L6P8"/>
<evidence type="ECO:0000313" key="2">
    <source>
        <dbReference type="EMBL" id="SBR40056.1"/>
    </source>
</evidence>
<proteinExistence type="predicted"/>